<organism evidence="1 2">
    <name type="scientific">Paxillus rubicundulus Ve08.2h10</name>
    <dbReference type="NCBI Taxonomy" id="930991"/>
    <lineage>
        <taxon>Eukaryota</taxon>
        <taxon>Fungi</taxon>
        <taxon>Dikarya</taxon>
        <taxon>Basidiomycota</taxon>
        <taxon>Agaricomycotina</taxon>
        <taxon>Agaricomycetes</taxon>
        <taxon>Agaricomycetidae</taxon>
        <taxon>Boletales</taxon>
        <taxon>Paxilineae</taxon>
        <taxon>Paxillaceae</taxon>
        <taxon>Paxillus</taxon>
    </lineage>
</organism>
<dbReference type="Proteomes" id="UP000054538">
    <property type="component" value="Unassembled WGS sequence"/>
</dbReference>
<evidence type="ECO:0000313" key="1">
    <source>
        <dbReference type="EMBL" id="KIK93081.1"/>
    </source>
</evidence>
<keyword evidence="2" id="KW-1185">Reference proteome</keyword>
<name>A0A0D0DUY0_9AGAM</name>
<accession>A0A0D0DUY0</accession>
<evidence type="ECO:0000313" key="2">
    <source>
        <dbReference type="Proteomes" id="UP000054538"/>
    </source>
</evidence>
<proteinExistence type="predicted"/>
<reference evidence="1 2" key="1">
    <citation type="submission" date="2014-04" db="EMBL/GenBank/DDBJ databases">
        <authorList>
            <consortium name="DOE Joint Genome Institute"/>
            <person name="Kuo A."/>
            <person name="Kohler A."/>
            <person name="Jargeat P."/>
            <person name="Nagy L.G."/>
            <person name="Floudas D."/>
            <person name="Copeland A."/>
            <person name="Barry K.W."/>
            <person name="Cichocki N."/>
            <person name="Veneault-Fourrey C."/>
            <person name="LaButti K."/>
            <person name="Lindquist E.A."/>
            <person name="Lipzen A."/>
            <person name="Lundell T."/>
            <person name="Morin E."/>
            <person name="Murat C."/>
            <person name="Sun H."/>
            <person name="Tunlid A."/>
            <person name="Henrissat B."/>
            <person name="Grigoriev I.V."/>
            <person name="Hibbett D.S."/>
            <person name="Martin F."/>
            <person name="Nordberg H.P."/>
            <person name="Cantor M.N."/>
            <person name="Hua S.X."/>
        </authorList>
    </citation>
    <scope>NUCLEOTIDE SEQUENCE [LARGE SCALE GENOMIC DNA]</scope>
    <source>
        <strain evidence="1 2">Ve08.2h10</strain>
    </source>
</reference>
<protein>
    <submittedName>
        <fullName evidence="1">Uncharacterized protein</fullName>
    </submittedName>
</protein>
<reference evidence="2" key="2">
    <citation type="submission" date="2015-01" db="EMBL/GenBank/DDBJ databases">
        <title>Evolutionary Origins and Diversification of the Mycorrhizal Mutualists.</title>
        <authorList>
            <consortium name="DOE Joint Genome Institute"/>
            <consortium name="Mycorrhizal Genomics Consortium"/>
            <person name="Kohler A."/>
            <person name="Kuo A."/>
            <person name="Nagy L.G."/>
            <person name="Floudas D."/>
            <person name="Copeland A."/>
            <person name="Barry K.W."/>
            <person name="Cichocki N."/>
            <person name="Veneault-Fourrey C."/>
            <person name="LaButti K."/>
            <person name="Lindquist E.A."/>
            <person name="Lipzen A."/>
            <person name="Lundell T."/>
            <person name="Morin E."/>
            <person name="Murat C."/>
            <person name="Riley R."/>
            <person name="Ohm R."/>
            <person name="Sun H."/>
            <person name="Tunlid A."/>
            <person name="Henrissat B."/>
            <person name="Grigoriev I.V."/>
            <person name="Hibbett D.S."/>
            <person name="Martin F."/>
        </authorList>
    </citation>
    <scope>NUCLEOTIDE SEQUENCE [LARGE SCALE GENOMIC DNA]</scope>
    <source>
        <strain evidence="2">Ve08.2h10</strain>
    </source>
</reference>
<dbReference type="HOGENOM" id="CLU_2688521_0_0_1"/>
<dbReference type="InParanoid" id="A0A0D0DUY0"/>
<dbReference type="EMBL" id="KN825216">
    <property type="protein sequence ID" value="KIK93081.1"/>
    <property type="molecule type" value="Genomic_DNA"/>
</dbReference>
<sequence length="74" mass="8173">MPVPANYSTFSSLSQSPPGSLPILIAYSDRYQTFLALLHPLFSCAKPSEPGRFVEISMTVHQCITTRLTCLARL</sequence>
<dbReference type="AlphaFoldDB" id="A0A0D0DUY0"/>
<gene>
    <name evidence="1" type="ORF">PAXRUDRAFT_535895</name>
</gene>